<keyword evidence="1" id="KW-0472">Membrane</keyword>
<comment type="caution">
    <text evidence="2">The sequence shown here is derived from an EMBL/GenBank/DDBJ whole genome shotgun (WGS) entry which is preliminary data.</text>
</comment>
<feature type="transmembrane region" description="Helical" evidence="1">
    <location>
        <begin position="63"/>
        <end position="82"/>
    </location>
</feature>
<keyword evidence="3" id="KW-1185">Reference proteome</keyword>
<accession>A0ABS4CHH7</accession>
<keyword evidence="1" id="KW-1133">Transmembrane helix</keyword>
<dbReference type="Pfam" id="PF10990">
    <property type="entry name" value="DUF2809"/>
    <property type="match status" value="1"/>
</dbReference>
<gene>
    <name evidence="2" type="ORF">I6N96_07290</name>
</gene>
<reference evidence="2 3" key="1">
    <citation type="submission" date="2020-12" db="EMBL/GenBank/DDBJ databases">
        <title>Vagococcus allomyrinae sp. nov. and Enterococcus lavae sp. nov., isolated from the larvae of Allomyrina dichotoma.</title>
        <authorList>
            <person name="Lee S.D."/>
        </authorList>
    </citation>
    <scope>NUCLEOTIDE SEQUENCE [LARGE SCALE GENOMIC DNA]</scope>
    <source>
        <strain evidence="2 3">BWM-S5</strain>
    </source>
</reference>
<evidence type="ECO:0000313" key="3">
    <source>
        <dbReference type="Proteomes" id="UP000673375"/>
    </source>
</evidence>
<feature type="transmembrane region" description="Helical" evidence="1">
    <location>
        <begin position="102"/>
        <end position="125"/>
    </location>
</feature>
<dbReference type="Proteomes" id="UP000673375">
    <property type="component" value="Unassembled WGS sequence"/>
</dbReference>
<proteinExistence type="predicted"/>
<name>A0ABS4CHH7_9ENTE</name>
<feature type="transmembrane region" description="Helical" evidence="1">
    <location>
        <begin position="9"/>
        <end position="30"/>
    </location>
</feature>
<evidence type="ECO:0000313" key="2">
    <source>
        <dbReference type="EMBL" id="MBP1046083.1"/>
    </source>
</evidence>
<dbReference type="RefSeq" id="WP_209556906.1">
    <property type="nucleotide sequence ID" value="NZ_JAEDXU010000003.1"/>
</dbReference>
<dbReference type="EMBL" id="JAEDXU010000003">
    <property type="protein sequence ID" value="MBP1046083.1"/>
    <property type="molecule type" value="Genomic_DNA"/>
</dbReference>
<organism evidence="2 3">
    <name type="scientific">Enterococcus larvae</name>
    <dbReference type="NCBI Taxonomy" id="2794352"/>
    <lineage>
        <taxon>Bacteria</taxon>
        <taxon>Bacillati</taxon>
        <taxon>Bacillota</taxon>
        <taxon>Bacilli</taxon>
        <taxon>Lactobacillales</taxon>
        <taxon>Enterococcaceae</taxon>
        <taxon>Enterococcus</taxon>
    </lineage>
</organism>
<evidence type="ECO:0000256" key="1">
    <source>
        <dbReference type="SAM" id="Phobius"/>
    </source>
</evidence>
<feature type="transmembrane region" description="Helical" evidence="1">
    <location>
        <begin position="36"/>
        <end position="56"/>
    </location>
</feature>
<keyword evidence="1" id="KW-0812">Transmembrane</keyword>
<sequence>MEGRNRKLYAFLTIIVMVLGLLSRKAAFLLPDIVTMYLGDALWALMIFFGAAFLFPKLKTSRIWLLSLLFCWFIETTQLYHAPWIDAIRATTLGGLILGFGFLWSDIIAYTIGTLVGALLDYYLVRKTRSGN</sequence>
<dbReference type="InterPro" id="IPR021257">
    <property type="entry name" value="DUF2809"/>
</dbReference>
<protein>
    <submittedName>
        <fullName evidence="2">DUF2809 domain-containing protein</fullName>
    </submittedName>
</protein>